<dbReference type="HOGENOM" id="CLU_2653430_0_0_12"/>
<organism evidence="3 4">
    <name type="scientific">Treponema primitia (strain ATCC BAA-887 / DSM 12427 / ZAS-2)</name>
    <dbReference type="NCBI Taxonomy" id="545694"/>
    <lineage>
        <taxon>Bacteria</taxon>
        <taxon>Pseudomonadati</taxon>
        <taxon>Spirochaetota</taxon>
        <taxon>Spirochaetia</taxon>
        <taxon>Spirochaetales</taxon>
        <taxon>Treponemataceae</taxon>
        <taxon>Treponema</taxon>
    </lineage>
</organism>
<sequence>MFSKELSELIVNVLTSWQVIVVTIGIVIYLFIVFNVASVYRSSRPKTPKLPKGKKGKPEEVPAEEEGGVDELGLEE</sequence>
<name>F5YGU7_TREPZ</name>
<dbReference type="EMBL" id="CP001843">
    <property type="protein sequence ID" value="AEF84833.1"/>
    <property type="molecule type" value="Genomic_DNA"/>
</dbReference>
<feature type="transmembrane region" description="Helical" evidence="2">
    <location>
        <begin position="20"/>
        <end position="40"/>
    </location>
</feature>
<evidence type="ECO:0000313" key="3">
    <source>
        <dbReference type="EMBL" id="AEF84833.1"/>
    </source>
</evidence>
<keyword evidence="4" id="KW-1185">Reference proteome</keyword>
<protein>
    <submittedName>
        <fullName evidence="3">Uncharacterized protein</fullName>
    </submittedName>
</protein>
<feature type="region of interest" description="Disordered" evidence="1">
    <location>
        <begin position="42"/>
        <end position="76"/>
    </location>
</feature>
<feature type="compositionally biased region" description="Acidic residues" evidence="1">
    <location>
        <begin position="61"/>
        <end position="76"/>
    </location>
</feature>
<keyword evidence="2" id="KW-0812">Transmembrane</keyword>
<accession>F5YGU7</accession>
<dbReference type="AlphaFoldDB" id="F5YGU7"/>
<dbReference type="KEGG" id="tpi:TREPR_1181"/>
<keyword evidence="2" id="KW-1133">Transmembrane helix</keyword>
<feature type="compositionally biased region" description="Basic residues" evidence="1">
    <location>
        <begin position="43"/>
        <end position="55"/>
    </location>
</feature>
<reference evidence="3 4" key="2">
    <citation type="journal article" date="2011" name="ISME J.">
        <title>RNA-seq reveals cooperative metabolic interactions between two termite-gut spirochete species in co-culture.</title>
        <authorList>
            <person name="Rosenthal A.Z."/>
            <person name="Matson E.G."/>
            <person name="Eldar A."/>
            <person name="Leadbetter J.R."/>
        </authorList>
    </citation>
    <scope>NUCLEOTIDE SEQUENCE [LARGE SCALE GENOMIC DNA]</scope>
    <source>
        <strain evidence="4">ATCC BAA-887 / DSM 12427 / ZAS-2</strain>
    </source>
</reference>
<evidence type="ECO:0000256" key="1">
    <source>
        <dbReference type="SAM" id="MobiDB-lite"/>
    </source>
</evidence>
<gene>
    <name evidence="3" type="ordered locus">TREPR_1181</name>
</gene>
<dbReference type="Proteomes" id="UP000009223">
    <property type="component" value="Chromosome"/>
</dbReference>
<proteinExistence type="predicted"/>
<dbReference type="eggNOG" id="ENOG5031CZU">
    <property type="taxonomic scope" value="Bacteria"/>
</dbReference>
<dbReference type="RefSeq" id="WP_015708892.1">
    <property type="nucleotide sequence ID" value="NC_015578.1"/>
</dbReference>
<evidence type="ECO:0000256" key="2">
    <source>
        <dbReference type="SAM" id="Phobius"/>
    </source>
</evidence>
<keyword evidence="2" id="KW-0472">Membrane</keyword>
<dbReference type="STRING" id="545694.TREPR_1181"/>
<reference evidence="4" key="1">
    <citation type="submission" date="2009-12" db="EMBL/GenBank/DDBJ databases">
        <title>Complete sequence of Treponema primitia strain ZAS-2.</title>
        <authorList>
            <person name="Tetu S.G."/>
            <person name="Matson E."/>
            <person name="Ren Q."/>
            <person name="Seshadri R."/>
            <person name="Elbourne L."/>
            <person name="Hassan K.A."/>
            <person name="Durkin A."/>
            <person name="Radune D."/>
            <person name="Mohamoud Y."/>
            <person name="Shay R."/>
            <person name="Jin S."/>
            <person name="Zhang X."/>
            <person name="Lucey K."/>
            <person name="Ballor N.R."/>
            <person name="Ottesen E."/>
            <person name="Rosenthal R."/>
            <person name="Allen A."/>
            <person name="Leadbetter J.R."/>
            <person name="Paulsen I.T."/>
        </authorList>
    </citation>
    <scope>NUCLEOTIDE SEQUENCE [LARGE SCALE GENOMIC DNA]</scope>
    <source>
        <strain evidence="4">ATCC BAA-887 / DSM 12427 / ZAS-2</strain>
    </source>
</reference>
<evidence type="ECO:0000313" key="4">
    <source>
        <dbReference type="Proteomes" id="UP000009223"/>
    </source>
</evidence>